<protein>
    <recommendedName>
        <fullName evidence="6">4-deoxy-L-threo-5-hexosulose-uronate ketol-isomerase</fullName>
        <ecNumber evidence="6">5.3.1.17</ecNumber>
    </recommendedName>
    <alternativeName>
        <fullName evidence="6">5-keto-4-deoxyuronate isomerase</fullName>
    </alternativeName>
    <alternativeName>
        <fullName evidence="6">DKI isomerase</fullName>
    </alternativeName>
</protein>
<dbReference type="EMBL" id="SUKA01000001">
    <property type="protein sequence ID" value="TJY67776.1"/>
    <property type="molecule type" value="Genomic_DNA"/>
</dbReference>
<dbReference type="InterPro" id="IPR011051">
    <property type="entry name" value="RmlC_Cupin_sf"/>
</dbReference>
<evidence type="ECO:0000256" key="5">
    <source>
        <dbReference type="ARBA" id="ARBA00023235"/>
    </source>
</evidence>
<dbReference type="GO" id="GO:0008270">
    <property type="term" value="F:zinc ion binding"/>
    <property type="evidence" value="ECO:0007669"/>
    <property type="project" value="UniProtKB-UniRule"/>
</dbReference>
<keyword evidence="8" id="KW-1185">Reference proteome</keyword>
<keyword evidence="4 6" id="KW-0862">Zinc</keyword>
<evidence type="ECO:0000313" key="8">
    <source>
        <dbReference type="Proteomes" id="UP000309872"/>
    </source>
</evidence>
<dbReference type="GO" id="GO:0045490">
    <property type="term" value="P:pectin catabolic process"/>
    <property type="evidence" value="ECO:0007669"/>
    <property type="project" value="UniProtKB-UniRule"/>
</dbReference>
<dbReference type="PIRSF" id="PIRSF006625">
    <property type="entry name" value="KduI"/>
    <property type="match status" value="1"/>
</dbReference>
<dbReference type="SUPFAM" id="SSF51182">
    <property type="entry name" value="RmlC-like cupins"/>
    <property type="match status" value="1"/>
</dbReference>
<gene>
    <name evidence="6 7" type="primary">kduI</name>
    <name evidence="7" type="ORF">FAZ19_00485</name>
</gene>
<feature type="binding site" evidence="6">
    <location>
        <position position="200"/>
    </location>
    <ligand>
        <name>Zn(2+)</name>
        <dbReference type="ChEBI" id="CHEBI:29105"/>
    </ligand>
</feature>
<comment type="similarity">
    <text evidence="2 6">Belongs to the KduI family.</text>
</comment>
<comment type="cofactor">
    <cofactor evidence="6">
        <name>Zn(2+)</name>
        <dbReference type="ChEBI" id="CHEBI:29105"/>
    </cofactor>
    <text evidence="6">Binds 1 zinc ion per subunit.</text>
</comment>
<dbReference type="Pfam" id="PF04962">
    <property type="entry name" value="KduI"/>
    <property type="match status" value="1"/>
</dbReference>
<dbReference type="GO" id="GO:0019698">
    <property type="term" value="P:D-galacturonate catabolic process"/>
    <property type="evidence" value="ECO:0007669"/>
    <property type="project" value="TreeGrafter"/>
</dbReference>
<reference evidence="7 8" key="1">
    <citation type="submission" date="2019-04" db="EMBL/GenBank/DDBJ databases">
        <title>Sphingobacterium olei sp. nov., isolated from oil-contaminated soil.</title>
        <authorList>
            <person name="Liu B."/>
        </authorList>
    </citation>
    <scope>NUCLEOTIDE SEQUENCE [LARGE SCALE GENOMIC DNA]</scope>
    <source>
        <strain evidence="7 8">Y3L14</strain>
    </source>
</reference>
<dbReference type="Proteomes" id="UP000309872">
    <property type="component" value="Unassembled WGS sequence"/>
</dbReference>
<dbReference type="CDD" id="cd20491">
    <property type="entry name" value="cupin_KduI_C"/>
    <property type="match status" value="1"/>
</dbReference>
<feature type="binding site" evidence="6">
    <location>
        <position position="202"/>
    </location>
    <ligand>
        <name>Zn(2+)</name>
        <dbReference type="ChEBI" id="CHEBI:29105"/>
    </ligand>
</feature>
<evidence type="ECO:0000256" key="6">
    <source>
        <dbReference type="HAMAP-Rule" id="MF_00687"/>
    </source>
</evidence>
<feature type="binding site" evidence="6">
    <location>
        <position position="249"/>
    </location>
    <ligand>
        <name>Zn(2+)</name>
        <dbReference type="ChEBI" id="CHEBI:29105"/>
    </ligand>
</feature>
<evidence type="ECO:0000256" key="2">
    <source>
        <dbReference type="ARBA" id="ARBA00008086"/>
    </source>
</evidence>
<dbReference type="AlphaFoldDB" id="A0A4U0H7V8"/>
<keyword evidence="5 6" id="KW-0413">Isomerase</keyword>
<evidence type="ECO:0000256" key="4">
    <source>
        <dbReference type="ARBA" id="ARBA00022833"/>
    </source>
</evidence>
<accession>A0A4U0H7V8</accession>
<dbReference type="OrthoDB" id="9770644at2"/>
<dbReference type="GO" id="GO:0008697">
    <property type="term" value="F:4-deoxy-L-threo-5-hexosulose-uronate ketol-isomerase activity"/>
    <property type="evidence" value="ECO:0007669"/>
    <property type="project" value="UniProtKB-UniRule"/>
</dbReference>
<dbReference type="InterPro" id="IPR027449">
    <property type="entry name" value="KduI_N"/>
</dbReference>
<dbReference type="Gene3D" id="2.60.120.10">
    <property type="entry name" value="Jelly Rolls"/>
    <property type="match status" value="1"/>
</dbReference>
<dbReference type="HAMAP" id="MF_00687">
    <property type="entry name" value="KduI"/>
    <property type="match status" value="1"/>
</dbReference>
<dbReference type="InterPro" id="IPR007045">
    <property type="entry name" value="KduI"/>
</dbReference>
<dbReference type="PANTHER" id="PTHR38461:SF1">
    <property type="entry name" value="4-DEOXY-L-THREO-5-HEXOSULOSE-URONATE KETOL-ISOMERASE"/>
    <property type="match status" value="1"/>
</dbReference>
<evidence type="ECO:0000256" key="1">
    <source>
        <dbReference type="ARBA" id="ARBA00000552"/>
    </source>
</evidence>
<dbReference type="PANTHER" id="PTHR38461">
    <property type="entry name" value="4-DEOXY-L-THREO-5-HEXOSULOSE-URONATE KETOL-ISOMERASE"/>
    <property type="match status" value="1"/>
</dbReference>
<dbReference type="EC" id="5.3.1.17" evidence="6"/>
<comment type="catalytic activity">
    <reaction evidence="1 6">
        <text>5-dehydro-4-deoxy-D-glucuronate = 3-deoxy-D-glycero-2,5-hexodiulosonate</text>
        <dbReference type="Rhea" id="RHEA:23896"/>
        <dbReference type="ChEBI" id="CHEBI:17117"/>
        <dbReference type="ChEBI" id="CHEBI:29071"/>
        <dbReference type="EC" id="5.3.1.17"/>
    </reaction>
</comment>
<dbReference type="Gene3D" id="2.60.120.520">
    <property type="entry name" value="pectin degrading enzyme 5-keto 4- deoxyuronate isomerase, domain 1"/>
    <property type="match status" value="1"/>
</dbReference>
<dbReference type="GO" id="GO:0042840">
    <property type="term" value="P:D-glucuronate catabolic process"/>
    <property type="evidence" value="ECO:0007669"/>
    <property type="project" value="TreeGrafter"/>
</dbReference>
<comment type="caution">
    <text evidence="7">The sequence shown here is derived from an EMBL/GenBank/DDBJ whole genome shotgun (WGS) entry which is preliminary data.</text>
</comment>
<dbReference type="UniPathway" id="UPA00545">
    <property type="reaction ID" value="UER00826"/>
</dbReference>
<dbReference type="RefSeq" id="WP_136818643.1">
    <property type="nucleotide sequence ID" value="NZ_BMJX01000001.1"/>
</dbReference>
<evidence type="ECO:0000256" key="3">
    <source>
        <dbReference type="ARBA" id="ARBA00022723"/>
    </source>
</evidence>
<name>A0A4U0H7V8_9SPHI</name>
<dbReference type="NCBIfam" id="NF002091">
    <property type="entry name" value="PRK00924.1"/>
    <property type="match status" value="1"/>
</dbReference>
<comment type="pathway">
    <text evidence="6">Glycan metabolism; pectin degradation; 2-dehydro-3-deoxy-D-gluconate from pectin: step 4/5.</text>
</comment>
<feature type="binding site" evidence="6">
    <location>
        <position position="207"/>
    </location>
    <ligand>
        <name>Zn(2+)</name>
        <dbReference type="ChEBI" id="CHEBI:29105"/>
    </ligand>
</feature>
<proteinExistence type="inferred from homology"/>
<sequence length="282" mass="32001">MSNITFESRYAIGPNEAKSLDTKGLRENFLIDKLFFEDKVHFVYTHYDRYMAGGALPVNGKLKLDTIEPLLKEPYFLARRELGIINVGGDGKVEVDGETFEVNYKEALYIGKGAKEVYFVSNDASKPAKFYLNSTPAHHTYPTKRVTKAEANKIELGALETANHRTINQMLLHTVIQTCQLQMGMTELKPGSVWNTMPAHTHDRRMEVYFYFDVPEGQSVSHFMGPIDETRHIWMQNEQAVISPPWSIHSGAGTSNYTFIWGMAGENMDYDDMDKAAITDLK</sequence>
<dbReference type="CDD" id="cd20294">
    <property type="entry name" value="cupin_KduI_N"/>
    <property type="match status" value="1"/>
</dbReference>
<comment type="function">
    <text evidence="6">Catalyzes the isomerization of 5-dehydro-4-deoxy-D-glucuronate to 3-deoxy-D-glycero-2,5-hexodiulosonate.</text>
</comment>
<dbReference type="InterPro" id="IPR014710">
    <property type="entry name" value="RmlC-like_jellyroll"/>
</dbReference>
<keyword evidence="3 6" id="KW-0479">Metal-binding</keyword>
<organism evidence="7 8">
    <name type="scientific">Sphingobacterium alkalisoli</name>
    <dbReference type="NCBI Taxonomy" id="1874115"/>
    <lineage>
        <taxon>Bacteria</taxon>
        <taxon>Pseudomonadati</taxon>
        <taxon>Bacteroidota</taxon>
        <taxon>Sphingobacteriia</taxon>
        <taxon>Sphingobacteriales</taxon>
        <taxon>Sphingobacteriaceae</taxon>
        <taxon>Sphingobacterium</taxon>
    </lineage>
</organism>
<dbReference type="InterPro" id="IPR021120">
    <property type="entry name" value="KduI/IolB_isomerase"/>
</dbReference>
<evidence type="ECO:0000313" key="7">
    <source>
        <dbReference type="EMBL" id="TJY67776.1"/>
    </source>
</evidence>